<protein>
    <submittedName>
        <fullName evidence="3">Uncharacterized protein</fullName>
    </submittedName>
</protein>
<accession>A0A8S3J2I1</accession>
<dbReference type="Proteomes" id="UP000676336">
    <property type="component" value="Unassembled WGS sequence"/>
</dbReference>
<dbReference type="Proteomes" id="UP000681720">
    <property type="component" value="Unassembled WGS sequence"/>
</dbReference>
<dbReference type="EMBL" id="CAJOBI010279456">
    <property type="protein sequence ID" value="CAF5147725.1"/>
    <property type="molecule type" value="Genomic_DNA"/>
</dbReference>
<dbReference type="AlphaFoldDB" id="A0A8S3J2I1"/>
<feature type="non-terminal residue" evidence="3">
    <location>
        <position position="115"/>
    </location>
</feature>
<evidence type="ECO:0000313" key="4">
    <source>
        <dbReference type="Proteomes" id="UP000681720"/>
    </source>
</evidence>
<sequence>MSNESHPSPTGSSSSALYAQDLLLVYLKLGGGGNVGSNEPLTQPPPAKPTWAQILNSNPNAPSNTSSTTTGNNNNNNNSAGGHNSPSSSTSASSQHSTATKNVSPSASGTSNPTG</sequence>
<feature type="compositionally biased region" description="Polar residues" evidence="1">
    <location>
        <begin position="95"/>
        <end position="115"/>
    </location>
</feature>
<proteinExistence type="predicted"/>
<feature type="compositionally biased region" description="Low complexity" evidence="1">
    <location>
        <begin position="56"/>
        <end position="94"/>
    </location>
</feature>
<organism evidence="3 4">
    <name type="scientific">Rotaria magnacalcarata</name>
    <dbReference type="NCBI Taxonomy" id="392030"/>
    <lineage>
        <taxon>Eukaryota</taxon>
        <taxon>Metazoa</taxon>
        <taxon>Spiralia</taxon>
        <taxon>Gnathifera</taxon>
        <taxon>Rotifera</taxon>
        <taxon>Eurotatoria</taxon>
        <taxon>Bdelloidea</taxon>
        <taxon>Philodinida</taxon>
        <taxon>Philodinidae</taxon>
        <taxon>Rotaria</taxon>
    </lineage>
</organism>
<evidence type="ECO:0000256" key="1">
    <source>
        <dbReference type="SAM" id="MobiDB-lite"/>
    </source>
</evidence>
<feature type="region of interest" description="Disordered" evidence="1">
    <location>
        <begin position="29"/>
        <end position="115"/>
    </location>
</feature>
<comment type="caution">
    <text evidence="3">The sequence shown here is derived from an EMBL/GenBank/DDBJ whole genome shotgun (WGS) entry which is preliminary data.</text>
</comment>
<evidence type="ECO:0000313" key="2">
    <source>
        <dbReference type="EMBL" id="CAF5147725.1"/>
    </source>
</evidence>
<gene>
    <name evidence="3" type="ORF">GIL414_LOCUS80357</name>
    <name evidence="2" type="ORF">SMN809_LOCUS63729</name>
</gene>
<dbReference type="EMBL" id="CAJOBJ010354682">
    <property type="protein sequence ID" value="CAF5212637.1"/>
    <property type="molecule type" value="Genomic_DNA"/>
</dbReference>
<reference evidence="3" key="1">
    <citation type="submission" date="2021-02" db="EMBL/GenBank/DDBJ databases">
        <authorList>
            <person name="Nowell W R."/>
        </authorList>
    </citation>
    <scope>NUCLEOTIDE SEQUENCE</scope>
</reference>
<evidence type="ECO:0000313" key="3">
    <source>
        <dbReference type="EMBL" id="CAF5212637.1"/>
    </source>
</evidence>
<name>A0A8S3J2I1_9BILA</name>